<proteinExistence type="predicted"/>
<accession>A0ABR4AKE0</accession>
<evidence type="ECO:0000259" key="2">
    <source>
        <dbReference type="Pfam" id="PF18596"/>
    </source>
</evidence>
<protein>
    <recommendedName>
        <fullName evidence="2">Sld7 C-terminal domain-containing protein</fullName>
    </recommendedName>
</protein>
<organism evidence="3 4">
    <name type="scientific">Lepraria finkii</name>
    <dbReference type="NCBI Taxonomy" id="1340010"/>
    <lineage>
        <taxon>Eukaryota</taxon>
        <taxon>Fungi</taxon>
        <taxon>Dikarya</taxon>
        <taxon>Ascomycota</taxon>
        <taxon>Pezizomycotina</taxon>
        <taxon>Lecanoromycetes</taxon>
        <taxon>OSLEUM clade</taxon>
        <taxon>Lecanoromycetidae</taxon>
        <taxon>Lecanorales</taxon>
        <taxon>Lecanorineae</taxon>
        <taxon>Stereocaulaceae</taxon>
        <taxon>Lepraria</taxon>
    </lineage>
</organism>
<dbReference type="Proteomes" id="UP001590951">
    <property type="component" value="Unassembled WGS sequence"/>
</dbReference>
<evidence type="ECO:0000313" key="3">
    <source>
        <dbReference type="EMBL" id="KAL2045971.1"/>
    </source>
</evidence>
<name>A0ABR4AKE0_9LECA</name>
<keyword evidence="4" id="KW-1185">Reference proteome</keyword>
<dbReference type="Pfam" id="PF18596">
    <property type="entry name" value="Sld7_C"/>
    <property type="match status" value="1"/>
</dbReference>
<gene>
    <name evidence="3" type="ORF">ABVK25_011884</name>
</gene>
<dbReference type="InterPro" id="IPR041260">
    <property type="entry name" value="Sld7_C"/>
</dbReference>
<feature type="region of interest" description="Disordered" evidence="1">
    <location>
        <begin position="110"/>
        <end position="133"/>
    </location>
</feature>
<comment type="caution">
    <text evidence="3">The sequence shown here is derived from an EMBL/GenBank/DDBJ whole genome shotgun (WGS) entry which is preliminary data.</text>
</comment>
<feature type="domain" description="Sld7 C-terminal" evidence="2">
    <location>
        <begin position="11"/>
        <end position="89"/>
    </location>
</feature>
<dbReference type="EMBL" id="JBHFEH010000124">
    <property type="protein sequence ID" value="KAL2045971.1"/>
    <property type="molecule type" value="Genomic_DNA"/>
</dbReference>
<evidence type="ECO:0000313" key="4">
    <source>
        <dbReference type="Proteomes" id="UP001590951"/>
    </source>
</evidence>
<evidence type="ECO:0000256" key="1">
    <source>
        <dbReference type="SAM" id="MobiDB-lite"/>
    </source>
</evidence>
<reference evidence="3 4" key="1">
    <citation type="submission" date="2024-09" db="EMBL/GenBank/DDBJ databases">
        <title>Rethinking Asexuality: The Enigmatic Case of Functional Sexual Genes in Lepraria (Stereocaulaceae).</title>
        <authorList>
            <person name="Doellman M."/>
            <person name="Sun Y."/>
            <person name="Barcenas-Pena A."/>
            <person name="Lumbsch H.T."/>
            <person name="Grewe F."/>
        </authorList>
    </citation>
    <scope>NUCLEOTIDE SEQUENCE [LARGE SCALE GENOMIC DNA]</scope>
    <source>
        <strain evidence="3 4">Grewe 0041</strain>
    </source>
</reference>
<sequence length="133" mass="15059">MRMMVCLSRTKIFMAGMRLFGFQSKKPGPVSQIRLDADLAVDDEAEDEHKLVYHQTYKAASFTFRKYFGIQVIEQEVMREVMDKFLTIFGSDLLALANVQDGDTLGFSSQNSNYRSTLNRTSSKNTSPAQPTT</sequence>